<dbReference type="Proteomes" id="UP000240883">
    <property type="component" value="Unassembled WGS sequence"/>
</dbReference>
<reference evidence="3 4" key="1">
    <citation type="journal article" date="2018" name="Front. Microbiol.">
        <title>Genome-Wide Analysis of Corynespora cassiicola Leaf Fall Disease Putative Effectors.</title>
        <authorList>
            <person name="Lopez D."/>
            <person name="Ribeiro S."/>
            <person name="Label P."/>
            <person name="Fumanal B."/>
            <person name="Venisse J.S."/>
            <person name="Kohler A."/>
            <person name="de Oliveira R.R."/>
            <person name="Labutti K."/>
            <person name="Lipzen A."/>
            <person name="Lail K."/>
            <person name="Bauer D."/>
            <person name="Ohm R.A."/>
            <person name="Barry K.W."/>
            <person name="Spatafora J."/>
            <person name="Grigoriev I.V."/>
            <person name="Martin F.M."/>
            <person name="Pujade-Renaud V."/>
        </authorList>
    </citation>
    <scope>NUCLEOTIDE SEQUENCE [LARGE SCALE GENOMIC DNA]</scope>
    <source>
        <strain evidence="3 4">Philippines</strain>
    </source>
</reference>
<keyword evidence="2" id="KW-0732">Signal</keyword>
<evidence type="ECO:0000313" key="4">
    <source>
        <dbReference type="Proteomes" id="UP000240883"/>
    </source>
</evidence>
<feature type="region of interest" description="Disordered" evidence="1">
    <location>
        <begin position="90"/>
        <end position="123"/>
    </location>
</feature>
<name>A0A2T2NMB0_CORCC</name>
<accession>A0A2T2NMB0</accession>
<protein>
    <recommendedName>
        <fullName evidence="5">Secreted protein</fullName>
    </recommendedName>
</protein>
<feature type="signal peptide" evidence="2">
    <location>
        <begin position="1"/>
        <end position="18"/>
    </location>
</feature>
<dbReference type="EMBL" id="KZ678136">
    <property type="protein sequence ID" value="PSN66520.1"/>
    <property type="molecule type" value="Genomic_DNA"/>
</dbReference>
<sequence length="144" mass="16197">MPSMALLLFPFLIRLLQRHSLHPAVRSEALPGLRGAHISFESGSELRHTAPLTHPRACTCWLLLLARMAWRAKGTVRTLREPVLRRHLRPGSTASSLAEQGREQKARHTAPGKTWGRRVSRQVGKQASKQVDGRFFFFACLAAR</sequence>
<feature type="compositionally biased region" description="Basic residues" evidence="1">
    <location>
        <begin position="107"/>
        <end position="120"/>
    </location>
</feature>
<evidence type="ECO:0008006" key="5">
    <source>
        <dbReference type="Google" id="ProtNLM"/>
    </source>
</evidence>
<evidence type="ECO:0000313" key="3">
    <source>
        <dbReference type="EMBL" id="PSN66520.1"/>
    </source>
</evidence>
<proteinExistence type="predicted"/>
<dbReference type="AlphaFoldDB" id="A0A2T2NMB0"/>
<feature type="chain" id="PRO_5015474033" description="Secreted protein" evidence="2">
    <location>
        <begin position="19"/>
        <end position="144"/>
    </location>
</feature>
<evidence type="ECO:0000256" key="2">
    <source>
        <dbReference type="SAM" id="SignalP"/>
    </source>
</evidence>
<gene>
    <name evidence="3" type="ORF">BS50DRAFT_416398</name>
</gene>
<organism evidence="3 4">
    <name type="scientific">Corynespora cassiicola Philippines</name>
    <dbReference type="NCBI Taxonomy" id="1448308"/>
    <lineage>
        <taxon>Eukaryota</taxon>
        <taxon>Fungi</taxon>
        <taxon>Dikarya</taxon>
        <taxon>Ascomycota</taxon>
        <taxon>Pezizomycotina</taxon>
        <taxon>Dothideomycetes</taxon>
        <taxon>Pleosporomycetidae</taxon>
        <taxon>Pleosporales</taxon>
        <taxon>Corynesporascaceae</taxon>
        <taxon>Corynespora</taxon>
    </lineage>
</organism>
<keyword evidence="4" id="KW-1185">Reference proteome</keyword>
<evidence type="ECO:0000256" key="1">
    <source>
        <dbReference type="SAM" id="MobiDB-lite"/>
    </source>
</evidence>